<dbReference type="PANTHER" id="PTHR23504">
    <property type="entry name" value="MAJOR FACILITATOR SUPERFAMILY DOMAIN-CONTAINING PROTEIN 10"/>
    <property type="match status" value="1"/>
</dbReference>
<feature type="transmembrane region" description="Helical" evidence="6">
    <location>
        <begin position="338"/>
        <end position="365"/>
    </location>
</feature>
<feature type="transmembrane region" description="Helical" evidence="6">
    <location>
        <begin position="278"/>
        <end position="296"/>
    </location>
</feature>
<dbReference type="InterPro" id="IPR020846">
    <property type="entry name" value="MFS_dom"/>
</dbReference>
<dbReference type="PROSITE" id="PS50850">
    <property type="entry name" value="MFS"/>
    <property type="match status" value="1"/>
</dbReference>
<evidence type="ECO:0000313" key="9">
    <source>
        <dbReference type="Proteomes" id="UP000321039"/>
    </source>
</evidence>
<keyword evidence="3 6" id="KW-0812">Transmembrane</keyword>
<dbReference type="RefSeq" id="WP_148066679.1">
    <property type="nucleotide sequence ID" value="NZ_VRZA01000001.1"/>
</dbReference>
<dbReference type="SUPFAM" id="SSF103473">
    <property type="entry name" value="MFS general substrate transporter"/>
    <property type="match status" value="1"/>
</dbReference>
<comment type="subcellular location">
    <subcellularLocation>
        <location evidence="1">Membrane</location>
        <topology evidence="1">Multi-pass membrane protein</topology>
    </subcellularLocation>
</comment>
<evidence type="ECO:0000256" key="2">
    <source>
        <dbReference type="ARBA" id="ARBA00022448"/>
    </source>
</evidence>
<gene>
    <name evidence="8" type="ORF">FV139_02630</name>
</gene>
<dbReference type="Proteomes" id="UP000321039">
    <property type="component" value="Unassembled WGS sequence"/>
</dbReference>
<evidence type="ECO:0000256" key="3">
    <source>
        <dbReference type="ARBA" id="ARBA00022692"/>
    </source>
</evidence>
<evidence type="ECO:0000313" key="8">
    <source>
        <dbReference type="EMBL" id="TXS96407.1"/>
    </source>
</evidence>
<accession>A0A5C9A9Y1</accession>
<evidence type="ECO:0000256" key="6">
    <source>
        <dbReference type="SAM" id="Phobius"/>
    </source>
</evidence>
<keyword evidence="2" id="KW-0813">Transport</keyword>
<dbReference type="GO" id="GO:0022857">
    <property type="term" value="F:transmembrane transporter activity"/>
    <property type="evidence" value="ECO:0007669"/>
    <property type="project" value="InterPro"/>
</dbReference>
<keyword evidence="4 6" id="KW-1133">Transmembrane helix</keyword>
<dbReference type="Pfam" id="PF07690">
    <property type="entry name" value="MFS_1"/>
    <property type="match status" value="1"/>
</dbReference>
<feature type="domain" description="Major facilitator superfamily (MFS) profile" evidence="7">
    <location>
        <begin position="1"/>
        <end position="392"/>
    </location>
</feature>
<dbReference type="InterPro" id="IPR011701">
    <property type="entry name" value="MFS"/>
</dbReference>
<feature type="transmembrane region" description="Helical" evidence="6">
    <location>
        <begin position="33"/>
        <end position="54"/>
    </location>
</feature>
<evidence type="ECO:0000256" key="5">
    <source>
        <dbReference type="ARBA" id="ARBA00023136"/>
    </source>
</evidence>
<feature type="transmembrane region" description="Helical" evidence="6">
    <location>
        <begin position="204"/>
        <end position="227"/>
    </location>
</feature>
<dbReference type="InterPro" id="IPR036259">
    <property type="entry name" value="MFS_trans_sf"/>
</dbReference>
<dbReference type="Gene3D" id="1.20.1250.20">
    <property type="entry name" value="MFS general substrate transporter like domains"/>
    <property type="match status" value="1"/>
</dbReference>
<organism evidence="8 9">
    <name type="scientific">Parahaliea maris</name>
    <dbReference type="NCBI Taxonomy" id="2716870"/>
    <lineage>
        <taxon>Bacteria</taxon>
        <taxon>Pseudomonadati</taxon>
        <taxon>Pseudomonadota</taxon>
        <taxon>Gammaproteobacteria</taxon>
        <taxon>Cellvibrionales</taxon>
        <taxon>Halieaceae</taxon>
        <taxon>Parahaliea</taxon>
    </lineage>
</organism>
<evidence type="ECO:0000256" key="4">
    <source>
        <dbReference type="ARBA" id="ARBA00022989"/>
    </source>
</evidence>
<keyword evidence="5 6" id="KW-0472">Membrane</keyword>
<feature type="transmembrane region" description="Helical" evidence="6">
    <location>
        <begin position="66"/>
        <end position="84"/>
    </location>
</feature>
<keyword evidence="9" id="KW-1185">Reference proteome</keyword>
<feature type="transmembrane region" description="Helical" evidence="6">
    <location>
        <begin position="302"/>
        <end position="326"/>
    </location>
</feature>
<feature type="transmembrane region" description="Helical" evidence="6">
    <location>
        <begin position="159"/>
        <end position="177"/>
    </location>
</feature>
<proteinExistence type="predicted"/>
<name>A0A5C9A9Y1_9GAMM</name>
<protein>
    <submittedName>
        <fullName evidence="8">MFS transporter</fullName>
    </submittedName>
</protein>
<feature type="transmembrane region" description="Helical" evidence="6">
    <location>
        <begin position="123"/>
        <end position="147"/>
    </location>
</feature>
<evidence type="ECO:0000259" key="7">
    <source>
        <dbReference type="PROSITE" id="PS50850"/>
    </source>
</evidence>
<comment type="caution">
    <text evidence="8">The sequence shown here is derived from an EMBL/GenBank/DDBJ whole genome shotgun (WGS) entry which is preliminary data.</text>
</comment>
<feature type="transmembrane region" description="Helical" evidence="6">
    <location>
        <begin position="371"/>
        <end position="389"/>
    </location>
</feature>
<sequence length="394" mass="40905">MLIIFLVIVLDLVGFGIMVPILAYYVVQLGGGPELATLCMALYALGMLLATPILGRLSDLHGRKPVLVLSMLGAIAGYLMLGFAESIWVVALSRLLAGLMAGNIAAAQAYITDITTEADRARGMGLIGAGFGIGFILGPALGSWLAGDDFATANLLTPALLSAVLATAAMLAVLFLLPESLDPEHRAAARAAPRVGRLRAARLLWSRALVPQFLVGVLVYNLGAGMAEAIYPLWVRDTGIAAGPRDLTPLLLVGGLVLSLIQGGLIGPLTLRFGEQRLFQWGAVLFSLAMLATVVAGSHSSYYGAMGAIVLQSIASALVLTSMQSLVSRLAGPQERGLLLGVYSSAGTLGRGVGTLVTGVLFVQLGTQGPYWAASLAMLVLAFIARNVAKARAA</sequence>
<dbReference type="CDD" id="cd17330">
    <property type="entry name" value="MFS_SLC46_TetA_like"/>
    <property type="match status" value="1"/>
</dbReference>
<dbReference type="PANTHER" id="PTHR23504:SF15">
    <property type="entry name" value="MAJOR FACILITATOR SUPERFAMILY (MFS) PROFILE DOMAIN-CONTAINING PROTEIN"/>
    <property type="match status" value="1"/>
</dbReference>
<dbReference type="InterPro" id="IPR001958">
    <property type="entry name" value="Tet-R_TetA/multi-R_MdtG-like"/>
</dbReference>
<dbReference type="GO" id="GO:0016020">
    <property type="term" value="C:membrane"/>
    <property type="evidence" value="ECO:0007669"/>
    <property type="project" value="UniProtKB-SubCell"/>
</dbReference>
<reference evidence="8 9" key="1">
    <citation type="submission" date="2019-08" db="EMBL/GenBank/DDBJ databases">
        <title>Parahaliea maris sp. nov., isolated from the surface seawater.</title>
        <authorList>
            <person name="Liu Y."/>
        </authorList>
    </citation>
    <scope>NUCLEOTIDE SEQUENCE [LARGE SCALE GENOMIC DNA]</scope>
    <source>
        <strain evidence="8 9">HSLHS9</strain>
    </source>
</reference>
<dbReference type="PRINTS" id="PR01035">
    <property type="entry name" value="TCRTETA"/>
</dbReference>
<feature type="transmembrane region" description="Helical" evidence="6">
    <location>
        <begin position="90"/>
        <end position="111"/>
    </location>
</feature>
<dbReference type="EMBL" id="VRZA01000001">
    <property type="protein sequence ID" value="TXS96407.1"/>
    <property type="molecule type" value="Genomic_DNA"/>
</dbReference>
<feature type="transmembrane region" description="Helical" evidence="6">
    <location>
        <begin position="247"/>
        <end position="266"/>
    </location>
</feature>
<evidence type="ECO:0000256" key="1">
    <source>
        <dbReference type="ARBA" id="ARBA00004141"/>
    </source>
</evidence>
<dbReference type="AlphaFoldDB" id="A0A5C9A9Y1"/>
<feature type="transmembrane region" description="Helical" evidence="6">
    <location>
        <begin position="5"/>
        <end position="27"/>
    </location>
</feature>